<keyword evidence="3" id="KW-0378">Hydrolase</keyword>
<dbReference type="Proteomes" id="UP000663828">
    <property type="component" value="Unassembled WGS sequence"/>
</dbReference>
<proteinExistence type="predicted"/>
<sequence length="269" mass="29847">MFHGLIPADRYYAYLSFRDIESMPNKENVIIIQTVGAVEQHGPHLPLMTDAAIGLYIVGKTLEQLDHDKSPTIYVLPPQYSGYSVEHTSFCGTISLSASTLTNVLMDIGDSVYRAGFRKLLFFNSHGGQPQVTEIVARDLRKRHSDLMLFSIFAWDLPNIAATLVTPHEFKYGIHAGEIETSLMLVILKEYVKMNLAEKEYPPTLVPDGGLLRIDAGLTYAWMTKDLSQSGVIGDPTEATSDKGEQILASLIASFKKLLLEIDAFNSHV</sequence>
<dbReference type="Pfam" id="PF02633">
    <property type="entry name" value="Creatininase"/>
    <property type="match status" value="1"/>
</dbReference>
<evidence type="ECO:0000313" key="8">
    <source>
        <dbReference type="Proteomes" id="UP000663852"/>
    </source>
</evidence>
<dbReference type="GO" id="GO:0016811">
    <property type="term" value="F:hydrolase activity, acting on carbon-nitrogen (but not peptide) bonds, in linear amides"/>
    <property type="evidence" value="ECO:0007669"/>
    <property type="project" value="TreeGrafter"/>
</dbReference>
<comment type="caution">
    <text evidence="5">The sequence shown here is derived from an EMBL/GenBank/DDBJ whole genome shotgun (WGS) entry which is preliminary data.</text>
</comment>
<organism evidence="5 8">
    <name type="scientific">Adineta ricciae</name>
    <name type="common">Rotifer</name>
    <dbReference type="NCBI Taxonomy" id="249248"/>
    <lineage>
        <taxon>Eukaryota</taxon>
        <taxon>Metazoa</taxon>
        <taxon>Spiralia</taxon>
        <taxon>Gnathifera</taxon>
        <taxon>Rotifera</taxon>
        <taxon>Eurotatoria</taxon>
        <taxon>Bdelloidea</taxon>
        <taxon>Adinetida</taxon>
        <taxon>Adinetidae</taxon>
        <taxon>Adineta</taxon>
    </lineage>
</organism>
<gene>
    <name evidence="5" type="ORF">EDS130_LOCUS38450</name>
    <name evidence="6" type="ORF">XAT740_LOCUS43775</name>
</gene>
<evidence type="ECO:0000256" key="4">
    <source>
        <dbReference type="ARBA" id="ARBA00022833"/>
    </source>
</evidence>
<dbReference type="PANTHER" id="PTHR35005:SF1">
    <property type="entry name" value="2-AMINO-5-FORMYLAMINO-6-RIBOSYLAMINOPYRIMIDIN-4(3H)-ONE 5'-MONOPHOSPHATE DEFORMYLASE"/>
    <property type="match status" value="1"/>
</dbReference>
<dbReference type="EMBL" id="CAJNOJ010000401">
    <property type="protein sequence ID" value="CAF1434792.1"/>
    <property type="molecule type" value="Genomic_DNA"/>
</dbReference>
<evidence type="ECO:0000256" key="2">
    <source>
        <dbReference type="ARBA" id="ARBA00022723"/>
    </source>
</evidence>
<name>A0A815NCS9_ADIRI</name>
<dbReference type="OrthoDB" id="4524at2759"/>
<keyword evidence="2" id="KW-0479">Metal-binding</keyword>
<evidence type="ECO:0000256" key="1">
    <source>
        <dbReference type="ARBA" id="ARBA00001947"/>
    </source>
</evidence>
<protein>
    <recommendedName>
        <fullName evidence="9">Creatinine amidohydrolase</fullName>
    </recommendedName>
</protein>
<keyword evidence="4" id="KW-0862">Zinc</keyword>
<dbReference type="GO" id="GO:0046872">
    <property type="term" value="F:metal ion binding"/>
    <property type="evidence" value="ECO:0007669"/>
    <property type="project" value="UniProtKB-KW"/>
</dbReference>
<dbReference type="EMBL" id="CAJNOR010005447">
    <property type="protein sequence ID" value="CAF1562867.1"/>
    <property type="molecule type" value="Genomic_DNA"/>
</dbReference>
<keyword evidence="7" id="KW-1185">Reference proteome</keyword>
<evidence type="ECO:0000313" key="7">
    <source>
        <dbReference type="Proteomes" id="UP000663828"/>
    </source>
</evidence>
<evidence type="ECO:0008006" key="9">
    <source>
        <dbReference type="Google" id="ProtNLM"/>
    </source>
</evidence>
<dbReference type="AlphaFoldDB" id="A0A815NCS9"/>
<accession>A0A815NCS9</accession>
<dbReference type="SUPFAM" id="SSF102215">
    <property type="entry name" value="Creatininase"/>
    <property type="match status" value="1"/>
</dbReference>
<reference evidence="5" key="1">
    <citation type="submission" date="2021-02" db="EMBL/GenBank/DDBJ databases">
        <authorList>
            <person name="Nowell W R."/>
        </authorList>
    </citation>
    <scope>NUCLEOTIDE SEQUENCE</scope>
</reference>
<dbReference type="InterPro" id="IPR003785">
    <property type="entry name" value="Creatininase/forma_Hydrolase"/>
</dbReference>
<dbReference type="Proteomes" id="UP000663852">
    <property type="component" value="Unassembled WGS sequence"/>
</dbReference>
<dbReference type="Gene3D" id="3.40.50.10310">
    <property type="entry name" value="Creatininase"/>
    <property type="match status" value="1"/>
</dbReference>
<dbReference type="GO" id="GO:0009231">
    <property type="term" value="P:riboflavin biosynthetic process"/>
    <property type="evidence" value="ECO:0007669"/>
    <property type="project" value="TreeGrafter"/>
</dbReference>
<comment type="cofactor">
    <cofactor evidence="1">
        <name>Zn(2+)</name>
        <dbReference type="ChEBI" id="CHEBI:29105"/>
    </cofactor>
</comment>
<dbReference type="PANTHER" id="PTHR35005">
    <property type="entry name" value="3-DEHYDRO-SCYLLO-INOSOSE HYDROLASE"/>
    <property type="match status" value="1"/>
</dbReference>
<dbReference type="InterPro" id="IPR024087">
    <property type="entry name" value="Creatininase-like_sf"/>
</dbReference>
<evidence type="ECO:0000256" key="3">
    <source>
        <dbReference type="ARBA" id="ARBA00022801"/>
    </source>
</evidence>
<evidence type="ECO:0000313" key="5">
    <source>
        <dbReference type="EMBL" id="CAF1434792.1"/>
    </source>
</evidence>
<evidence type="ECO:0000313" key="6">
    <source>
        <dbReference type="EMBL" id="CAF1562867.1"/>
    </source>
</evidence>